<evidence type="ECO:0000313" key="4">
    <source>
        <dbReference type="Proteomes" id="UP001597497"/>
    </source>
</evidence>
<evidence type="ECO:0000313" key="3">
    <source>
        <dbReference type="EMBL" id="MFD2673165.1"/>
    </source>
</evidence>
<keyword evidence="4" id="KW-1185">Reference proteome</keyword>
<feature type="region of interest" description="Disordered" evidence="1">
    <location>
        <begin position="55"/>
        <end position="99"/>
    </location>
</feature>
<feature type="compositionally biased region" description="Polar residues" evidence="1">
    <location>
        <begin position="64"/>
        <end position="83"/>
    </location>
</feature>
<proteinExistence type="predicted"/>
<accession>A0ABW5RDK4</accession>
<sequence length="125" mass="14299">MQCPVCDDIRLKEIEKNGVLIDICPGCKGVWLDRGELDKLMGGVREMQHEYERYTSEPMHASESPMQHQPKPSSYRTTGYASSDKTHSGYGHDYPSGYSKSSYPYGYKKKKKKTVLDTMSDLFDF</sequence>
<dbReference type="RefSeq" id="WP_379930722.1">
    <property type="nucleotide sequence ID" value="NZ_JBHUMM010000043.1"/>
</dbReference>
<evidence type="ECO:0000256" key="1">
    <source>
        <dbReference type="SAM" id="MobiDB-lite"/>
    </source>
</evidence>
<protein>
    <submittedName>
        <fullName evidence="3">Zf-TFIIB domain-containing protein</fullName>
    </submittedName>
</protein>
<organism evidence="3 4">
    <name type="scientific">Marinicrinis sediminis</name>
    <dbReference type="NCBI Taxonomy" id="1652465"/>
    <lineage>
        <taxon>Bacteria</taxon>
        <taxon>Bacillati</taxon>
        <taxon>Bacillota</taxon>
        <taxon>Bacilli</taxon>
        <taxon>Bacillales</taxon>
        <taxon>Paenibacillaceae</taxon>
    </lineage>
</organism>
<gene>
    <name evidence="3" type="ORF">ACFSUC_16455</name>
</gene>
<dbReference type="EMBL" id="JBHUMM010000043">
    <property type="protein sequence ID" value="MFD2673165.1"/>
    <property type="molecule type" value="Genomic_DNA"/>
</dbReference>
<comment type="caution">
    <text evidence="3">The sequence shown here is derived from an EMBL/GenBank/DDBJ whole genome shotgun (WGS) entry which is preliminary data.</text>
</comment>
<dbReference type="InterPro" id="IPR027392">
    <property type="entry name" value="TF_Znf"/>
</dbReference>
<reference evidence="4" key="1">
    <citation type="journal article" date="2019" name="Int. J. Syst. Evol. Microbiol.">
        <title>The Global Catalogue of Microorganisms (GCM) 10K type strain sequencing project: providing services to taxonomists for standard genome sequencing and annotation.</title>
        <authorList>
            <consortium name="The Broad Institute Genomics Platform"/>
            <consortium name="The Broad Institute Genome Sequencing Center for Infectious Disease"/>
            <person name="Wu L."/>
            <person name="Ma J."/>
        </authorList>
    </citation>
    <scope>NUCLEOTIDE SEQUENCE [LARGE SCALE GENOMIC DNA]</scope>
    <source>
        <strain evidence="4">KCTC 33676</strain>
    </source>
</reference>
<evidence type="ECO:0000259" key="2">
    <source>
        <dbReference type="Pfam" id="PF13453"/>
    </source>
</evidence>
<dbReference type="Pfam" id="PF13453">
    <property type="entry name" value="Zn_ribbon_TFIIB"/>
    <property type="match status" value="1"/>
</dbReference>
<feature type="domain" description="Transcription factor zinc-finger" evidence="2">
    <location>
        <begin position="2"/>
        <end position="41"/>
    </location>
</feature>
<dbReference type="Proteomes" id="UP001597497">
    <property type="component" value="Unassembled WGS sequence"/>
</dbReference>
<name>A0ABW5RDK4_9BACL</name>